<evidence type="ECO:0000256" key="5">
    <source>
        <dbReference type="ARBA" id="ARBA00022989"/>
    </source>
</evidence>
<dbReference type="PANTHER" id="PTHR30151">
    <property type="entry name" value="ALKANE SULFONATE ABC TRANSPORTER-RELATED, MEMBRANE SUBUNIT"/>
    <property type="match status" value="1"/>
</dbReference>
<keyword evidence="2 7" id="KW-0813">Transport</keyword>
<evidence type="ECO:0000313" key="10">
    <source>
        <dbReference type="Proteomes" id="UP000032545"/>
    </source>
</evidence>
<dbReference type="PANTHER" id="PTHR30151:SF41">
    <property type="entry name" value="ABC TRANSPORTER PERMEASE PROTEIN"/>
    <property type="match status" value="1"/>
</dbReference>
<evidence type="ECO:0000259" key="8">
    <source>
        <dbReference type="PROSITE" id="PS50928"/>
    </source>
</evidence>
<feature type="transmembrane region" description="Helical" evidence="7">
    <location>
        <begin position="89"/>
        <end position="113"/>
    </location>
</feature>
<dbReference type="GO" id="GO:0055085">
    <property type="term" value="P:transmembrane transport"/>
    <property type="evidence" value="ECO:0007669"/>
    <property type="project" value="InterPro"/>
</dbReference>
<comment type="caution">
    <text evidence="9">The sequence shown here is derived from an EMBL/GenBank/DDBJ whole genome shotgun (WGS) entry which is preliminary data.</text>
</comment>
<dbReference type="PROSITE" id="PS50928">
    <property type="entry name" value="ABC_TM1"/>
    <property type="match status" value="1"/>
</dbReference>
<dbReference type="Proteomes" id="UP000032545">
    <property type="component" value="Unassembled WGS sequence"/>
</dbReference>
<dbReference type="CDD" id="cd06261">
    <property type="entry name" value="TM_PBP2"/>
    <property type="match status" value="1"/>
</dbReference>
<reference evidence="10" key="1">
    <citation type="submission" date="2015-02" db="EMBL/GenBank/DDBJ databases">
        <title>Draft Genome of Frankia sp. CpI1-S.</title>
        <authorList>
            <person name="Oshone R.T."/>
            <person name="Ngom M."/>
            <person name="Ghodhbane-Gtari F."/>
            <person name="Gtari M."/>
            <person name="Morris K."/>
            <person name="Thomas K."/>
            <person name="Sen A."/>
            <person name="Tisa L.S."/>
        </authorList>
    </citation>
    <scope>NUCLEOTIDE SEQUENCE [LARGE SCALE GENOMIC DNA]</scope>
    <source>
        <strain evidence="10">CpI1-S</strain>
    </source>
</reference>
<comment type="similarity">
    <text evidence="7">Belongs to the binding-protein-dependent transport system permease family.</text>
</comment>
<dbReference type="EMBL" id="JYFN01000007">
    <property type="protein sequence ID" value="KJE24290.1"/>
    <property type="molecule type" value="Genomic_DNA"/>
</dbReference>
<feature type="transmembrane region" description="Helical" evidence="7">
    <location>
        <begin position="154"/>
        <end position="176"/>
    </location>
</feature>
<dbReference type="PATRIC" id="fig|1502723.3.peg.5599"/>
<evidence type="ECO:0000256" key="6">
    <source>
        <dbReference type="ARBA" id="ARBA00023136"/>
    </source>
</evidence>
<gene>
    <name evidence="9" type="ORF">FF36_01365</name>
</gene>
<reference evidence="9 10" key="2">
    <citation type="journal article" date="2016" name="Genome Announc.">
        <title>Permanent Draft Genome Sequences for Two Variants of Frankia sp. Strain CpI1, the First Frankia Strain Isolated from Root Nodules of Comptonia peregrina.</title>
        <authorList>
            <person name="Oshone R."/>
            <person name="Hurst S.G.IV."/>
            <person name="Abebe-Akele F."/>
            <person name="Simpson S."/>
            <person name="Morris K."/>
            <person name="Thomas W.K."/>
            <person name="Tisa L.S."/>
        </authorList>
    </citation>
    <scope>NUCLEOTIDE SEQUENCE [LARGE SCALE GENOMIC DNA]</scope>
    <source>
        <strain evidence="10">CpI1-S</strain>
    </source>
</reference>
<dbReference type="SUPFAM" id="SSF161098">
    <property type="entry name" value="MetI-like"/>
    <property type="match status" value="1"/>
</dbReference>
<name>A0A0D8BJQ3_9ACTN</name>
<protein>
    <submittedName>
        <fullName evidence="9">ABC-type nitrate/sulfonate/bicarbonate transport system, permease component</fullName>
    </submittedName>
</protein>
<evidence type="ECO:0000256" key="4">
    <source>
        <dbReference type="ARBA" id="ARBA00022692"/>
    </source>
</evidence>
<keyword evidence="5 7" id="KW-1133">Transmembrane helix</keyword>
<dbReference type="Pfam" id="PF00528">
    <property type="entry name" value="BPD_transp_1"/>
    <property type="match status" value="1"/>
</dbReference>
<proteinExistence type="inferred from homology"/>
<feature type="transmembrane region" description="Helical" evidence="7">
    <location>
        <begin position="254"/>
        <end position="275"/>
    </location>
</feature>
<evidence type="ECO:0000313" key="9">
    <source>
        <dbReference type="EMBL" id="KJE24290.1"/>
    </source>
</evidence>
<evidence type="ECO:0000256" key="1">
    <source>
        <dbReference type="ARBA" id="ARBA00004651"/>
    </source>
</evidence>
<dbReference type="AlphaFoldDB" id="A0A0D8BJQ3"/>
<evidence type="ECO:0000256" key="7">
    <source>
        <dbReference type="RuleBase" id="RU363032"/>
    </source>
</evidence>
<feature type="transmembrane region" description="Helical" evidence="7">
    <location>
        <begin position="125"/>
        <end position="148"/>
    </location>
</feature>
<dbReference type="GO" id="GO:0005886">
    <property type="term" value="C:plasma membrane"/>
    <property type="evidence" value="ECO:0007669"/>
    <property type="project" value="UniProtKB-SubCell"/>
</dbReference>
<sequence length="289" mass="31687">MPAPDGRRGAGRMAALVRGGSRALRTGRPRATWRDRLAPLVLFAVIIGVWYFVSLVVLDRDRRFLLPSPDSVVRVAFLDGHNLAQLLRALWLSTSVALIGLGVSIGLGMAVAIAMSQARWIEKSVYPYAVILQTIPTLAMVPLIGFWFGYGFLSRVIVCVLIALFPVISSTLFGLRSVDQSMLDLFRLHRIPRWRRLVSLQLPAAMPATFAGFQVSAGLSVVGAVVGDFFFKQGKPGIGVLIDLYRARLLSQQLFGAVILASLLGVVVFTFFGWLSRLVTGRWYAAETP</sequence>
<comment type="subcellular location">
    <subcellularLocation>
        <location evidence="1 7">Cell membrane</location>
        <topology evidence="1 7">Multi-pass membrane protein</topology>
    </subcellularLocation>
</comment>
<evidence type="ECO:0000256" key="2">
    <source>
        <dbReference type="ARBA" id="ARBA00022448"/>
    </source>
</evidence>
<feature type="transmembrane region" description="Helical" evidence="7">
    <location>
        <begin position="197"/>
        <end position="226"/>
    </location>
</feature>
<keyword evidence="4 7" id="KW-0812">Transmembrane</keyword>
<keyword evidence="10" id="KW-1185">Reference proteome</keyword>
<evidence type="ECO:0000256" key="3">
    <source>
        <dbReference type="ARBA" id="ARBA00022475"/>
    </source>
</evidence>
<feature type="domain" description="ABC transmembrane type-1" evidence="8">
    <location>
        <begin position="90"/>
        <end position="276"/>
    </location>
</feature>
<keyword evidence="6 7" id="KW-0472">Membrane</keyword>
<dbReference type="InterPro" id="IPR035906">
    <property type="entry name" value="MetI-like_sf"/>
</dbReference>
<feature type="transmembrane region" description="Helical" evidence="7">
    <location>
        <begin position="37"/>
        <end position="58"/>
    </location>
</feature>
<keyword evidence="3" id="KW-1003">Cell membrane</keyword>
<accession>A0A0D8BJQ3</accession>
<organism evidence="9 10">
    <name type="scientific">Frankia torreyi</name>
    <dbReference type="NCBI Taxonomy" id="1856"/>
    <lineage>
        <taxon>Bacteria</taxon>
        <taxon>Bacillati</taxon>
        <taxon>Actinomycetota</taxon>
        <taxon>Actinomycetes</taxon>
        <taxon>Frankiales</taxon>
        <taxon>Frankiaceae</taxon>
        <taxon>Frankia</taxon>
    </lineage>
</organism>
<dbReference type="InterPro" id="IPR000515">
    <property type="entry name" value="MetI-like"/>
</dbReference>
<dbReference type="Gene3D" id="1.10.3720.10">
    <property type="entry name" value="MetI-like"/>
    <property type="match status" value="1"/>
</dbReference>